<name>A0A0M9VVR4_ESCWE</name>
<evidence type="ECO:0000313" key="3">
    <source>
        <dbReference type="Proteomes" id="UP000053831"/>
    </source>
</evidence>
<reference evidence="2 3" key="1">
    <citation type="submission" date="2015-07" db="EMBL/GenBank/DDBJ databases">
        <title>The genome of the fungus Escovopsis weberi, a specialized disease agent of ant agriculture.</title>
        <authorList>
            <person name="de Man T.J."/>
            <person name="Stajich J.E."/>
            <person name="Kubicek C.P."/>
            <person name="Chenthamara K."/>
            <person name="Atanasova L."/>
            <person name="Druzhinina I.S."/>
            <person name="Birnbaum S."/>
            <person name="Barribeau S.M."/>
            <person name="Teiling C."/>
            <person name="Suen G."/>
            <person name="Currie C."/>
            <person name="Gerardo N.M."/>
        </authorList>
    </citation>
    <scope>NUCLEOTIDE SEQUENCE [LARGE SCALE GENOMIC DNA]</scope>
</reference>
<gene>
    <name evidence="2" type="ORF">ESCO_006778</name>
</gene>
<feature type="region of interest" description="Disordered" evidence="1">
    <location>
        <begin position="1"/>
        <end position="37"/>
    </location>
</feature>
<feature type="compositionally biased region" description="Polar residues" evidence="1">
    <location>
        <begin position="26"/>
        <end position="37"/>
    </location>
</feature>
<keyword evidence="3" id="KW-1185">Reference proteome</keyword>
<accession>A0A0M9VVR4</accession>
<protein>
    <submittedName>
        <fullName evidence="2">Uncharacterized protein</fullName>
    </submittedName>
</protein>
<comment type="caution">
    <text evidence="2">The sequence shown here is derived from an EMBL/GenBank/DDBJ whole genome shotgun (WGS) entry which is preliminary data.</text>
</comment>
<organism evidence="2 3">
    <name type="scientific">Escovopsis weberi</name>
    <dbReference type="NCBI Taxonomy" id="150374"/>
    <lineage>
        <taxon>Eukaryota</taxon>
        <taxon>Fungi</taxon>
        <taxon>Dikarya</taxon>
        <taxon>Ascomycota</taxon>
        <taxon>Pezizomycotina</taxon>
        <taxon>Sordariomycetes</taxon>
        <taxon>Hypocreomycetidae</taxon>
        <taxon>Hypocreales</taxon>
        <taxon>Hypocreaceae</taxon>
        <taxon>Escovopsis</taxon>
    </lineage>
</organism>
<sequence>MEREFSSMASLRKRSPSVGAAGPESSEANNTPDANQGSRIVLAVEGVQEGEVKLEIIRPRTPVAQVDCFSLPIPHAGESAGRGQQSAAITTPTRRQAGVPADPAQPMYGNRVRARYTAAEKARIFRRLTRPNSRMTLVQEILDEIQHVKDYVDRRLEEILERVETQLIVDSDSDSAVESPAPPRRSRGLRRSRSTSSL</sequence>
<feature type="compositionally biased region" description="Basic residues" evidence="1">
    <location>
        <begin position="184"/>
        <end position="198"/>
    </location>
</feature>
<dbReference type="EMBL" id="LGSR01000011">
    <property type="protein sequence ID" value="KOS21265.1"/>
    <property type="molecule type" value="Genomic_DNA"/>
</dbReference>
<proteinExistence type="predicted"/>
<dbReference type="AlphaFoldDB" id="A0A0M9VVR4"/>
<evidence type="ECO:0000256" key="1">
    <source>
        <dbReference type="SAM" id="MobiDB-lite"/>
    </source>
</evidence>
<feature type="region of interest" description="Disordered" evidence="1">
    <location>
        <begin position="170"/>
        <end position="198"/>
    </location>
</feature>
<dbReference type="Proteomes" id="UP000053831">
    <property type="component" value="Unassembled WGS sequence"/>
</dbReference>
<evidence type="ECO:0000313" key="2">
    <source>
        <dbReference type="EMBL" id="KOS21265.1"/>
    </source>
</evidence>